<dbReference type="InterPro" id="IPR036291">
    <property type="entry name" value="NAD(P)-bd_dom_sf"/>
</dbReference>
<keyword evidence="1" id="KW-0521">NADP</keyword>
<dbReference type="EMBL" id="KV745054">
    <property type="protein sequence ID" value="OCK78524.1"/>
    <property type="molecule type" value="Genomic_DNA"/>
</dbReference>
<gene>
    <name evidence="4" type="ORF">K432DRAFT_417955</name>
</gene>
<dbReference type="InterPro" id="IPR020843">
    <property type="entry name" value="ER"/>
</dbReference>
<dbReference type="SUPFAM" id="SSF50129">
    <property type="entry name" value="GroES-like"/>
    <property type="match status" value="1"/>
</dbReference>
<dbReference type="GO" id="GO:0008270">
    <property type="term" value="F:zinc ion binding"/>
    <property type="evidence" value="ECO:0007669"/>
    <property type="project" value="InterPro"/>
</dbReference>
<dbReference type="InterPro" id="IPR002364">
    <property type="entry name" value="Quin_OxRdtase/zeta-crystal_CS"/>
</dbReference>
<name>A0A8E2JDI0_9PEZI</name>
<feature type="domain" description="Enoyl reductase (ER)" evidence="3">
    <location>
        <begin position="19"/>
        <end position="310"/>
    </location>
</feature>
<dbReference type="InterPro" id="IPR013149">
    <property type="entry name" value="ADH-like_C"/>
</dbReference>
<dbReference type="GO" id="GO:0035925">
    <property type="term" value="F:mRNA 3'-UTR AU-rich region binding"/>
    <property type="evidence" value="ECO:0007669"/>
    <property type="project" value="TreeGrafter"/>
</dbReference>
<dbReference type="GO" id="GO:0003960">
    <property type="term" value="F:quinone reductase (NADPH) activity"/>
    <property type="evidence" value="ECO:0007669"/>
    <property type="project" value="TreeGrafter"/>
</dbReference>
<dbReference type="Proteomes" id="UP000250266">
    <property type="component" value="Unassembled WGS sequence"/>
</dbReference>
<evidence type="ECO:0000313" key="5">
    <source>
        <dbReference type="Proteomes" id="UP000250266"/>
    </source>
</evidence>
<dbReference type="PROSITE" id="PS01162">
    <property type="entry name" value="QOR_ZETA_CRYSTAL"/>
    <property type="match status" value="1"/>
</dbReference>
<organism evidence="4 5">
    <name type="scientific">Lepidopterella palustris CBS 459.81</name>
    <dbReference type="NCBI Taxonomy" id="1314670"/>
    <lineage>
        <taxon>Eukaryota</taxon>
        <taxon>Fungi</taxon>
        <taxon>Dikarya</taxon>
        <taxon>Ascomycota</taxon>
        <taxon>Pezizomycotina</taxon>
        <taxon>Dothideomycetes</taxon>
        <taxon>Pleosporomycetidae</taxon>
        <taxon>Mytilinidiales</taxon>
        <taxon>Argynnaceae</taxon>
        <taxon>Lepidopterella</taxon>
    </lineage>
</organism>
<dbReference type="SUPFAM" id="SSF51735">
    <property type="entry name" value="NAD(P)-binding Rossmann-fold domains"/>
    <property type="match status" value="1"/>
</dbReference>
<dbReference type="Pfam" id="PF00107">
    <property type="entry name" value="ADH_zinc_N"/>
    <property type="match status" value="1"/>
</dbReference>
<evidence type="ECO:0000256" key="2">
    <source>
        <dbReference type="ARBA" id="ARBA00023002"/>
    </source>
</evidence>
<evidence type="ECO:0000313" key="4">
    <source>
        <dbReference type="EMBL" id="OCK78524.1"/>
    </source>
</evidence>
<dbReference type="Gene3D" id="3.90.180.10">
    <property type="entry name" value="Medium-chain alcohol dehydrogenases, catalytic domain"/>
    <property type="match status" value="2"/>
</dbReference>
<dbReference type="GO" id="GO:0070402">
    <property type="term" value="F:NADPH binding"/>
    <property type="evidence" value="ECO:0007669"/>
    <property type="project" value="TreeGrafter"/>
</dbReference>
<keyword evidence="5" id="KW-1185">Reference proteome</keyword>
<dbReference type="OrthoDB" id="48317at2759"/>
<dbReference type="GO" id="GO:0005829">
    <property type="term" value="C:cytosol"/>
    <property type="evidence" value="ECO:0007669"/>
    <property type="project" value="TreeGrafter"/>
</dbReference>
<dbReference type="InterPro" id="IPR011032">
    <property type="entry name" value="GroES-like_sf"/>
</dbReference>
<dbReference type="PANTHER" id="PTHR48106">
    <property type="entry name" value="QUINONE OXIDOREDUCTASE PIG3-RELATED"/>
    <property type="match status" value="1"/>
</dbReference>
<evidence type="ECO:0000259" key="3">
    <source>
        <dbReference type="SMART" id="SM00829"/>
    </source>
</evidence>
<dbReference type="SMART" id="SM00829">
    <property type="entry name" value="PKS_ER"/>
    <property type="match status" value="1"/>
</dbReference>
<dbReference type="PANTHER" id="PTHR48106:SF13">
    <property type="entry name" value="QUINONE OXIDOREDUCTASE-RELATED"/>
    <property type="match status" value="1"/>
</dbReference>
<protein>
    <recommendedName>
        <fullName evidence="3">Enoyl reductase (ER) domain-containing protein</fullName>
    </recommendedName>
</protein>
<keyword evidence="2" id="KW-0560">Oxidoreductase</keyword>
<accession>A0A8E2JDI0</accession>
<proteinExistence type="predicted"/>
<dbReference type="Gene3D" id="3.40.50.720">
    <property type="entry name" value="NAD(P)-binding Rossmann-like Domain"/>
    <property type="match status" value="1"/>
</dbReference>
<evidence type="ECO:0000256" key="1">
    <source>
        <dbReference type="ARBA" id="ARBA00022857"/>
    </source>
</evidence>
<dbReference type="AlphaFoldDB" id="A0A8E2JDI0"/>
<reference evidence="4 5" key="1">
    <citation type="journal article" date="2016" name="Nat. Commun.">
        <title>Ectomycorrhizal ecology is imprinted in the genome of the dominant symbiotic fungus Cenococcum geophilum.</title>
        <authorList>
            <consortium name="DOE Joint Genome Institute"/>
            <person name="Peter M."/>
            <person name="Kohler A."/>
            <person name="Ohm R.A."/>
            <person name="Kuo A."/>
            <person name="Krutzmann J."/>
            <person name="Morin E."/>
            <person name="Arend M."/>
            <person name="Barry K.W."/>
            <person name="Binder M."/>
            <person name="Choi C."/>
            <person name="Clum A."/>
            <person name="Copeland A."/>
            <person name="Grisel N."/>
            <person name="Haridas S."/>
            <person name="Kipfer T."/>
            <person name="LaButti K."/>
            <person name="Lindquist E."/>
            <person name="Lipzen A."/>
            <person name="Maire R."/>
            <person name="Meier B."/>
            <person name="Mihaltcheva S."/>
            <person name="Molinier V."/>
            <person name="Murat C."/>
            <person name="Poggeler S."/>
            <person name="Quandt C.A."/>
            <person name="Sperisen C."/>
            <person name="Tritt A."/>
            <person name="Tisserant E."/>
            <person name="Crous P.W."/>
            <person name="Henrissat B."/>
            <person name="Nehls U."/>
            <person name="Egli S."/>
            <person name="Spatafora J.W."/>
            <person name="Grigoriev I.V."/>
            <person name="Martin F.M."/>
        </authorList>
    </citation>
    <scope>NUCLEOTIDE SEQUENCE [LARGE SCALE GENOMIC DNA]</scope>
    <source>
        <strain evidence="4 5">CBS 459.81</strain>
    </source>
</reference>
<sequence>MTCVPIPKTMKGVQMKNTGGHEVLQYKTDLPVAVPRDGEVLVKNDFIAIKYVDGTVVCTGPGSVYDLKVGNRVAMGGGYAEYTAVPASTAYLVPSDVKPDIAAAALLQGLFAVSLNHKSVQVKEGDWVLVHAAAGGVGLWLCQLLKALGAKPIGIASTAEKIKLATENGADYVINYKEEKVLVKRVEEITRGQGVNVVYDCIGKNQTENNVNVVAKDGTIVTYGAVTGFPASISPAKLAAKKVRFVGPGESALMRNVGGPREFEKWCAKLFDTIIKNKVNVRIHDTYPLLEIVRANKDLEGWKTTGKILVKS</sequence>